<comment type="caution">
    <text evidence="2">The sequence shown here is derived from an EMBL/GenBank/DDBJ whole genome shotgun (WGS) entry which is preliminary data.</text>
</comment>
<reference evidence="2 3" key="1">
    <citation type="submission" date="2018-12" db="EMBL/GenBank/DDBJ databases">
        <authorList>
            <person name="Feng G."/>
            <person name="Zhu H."/>
        </authorList>
    </citation>
    <scope>NUCLEOTIDE SEQUENCE [LARGE SCALE GENOMIC DNA]</scope>
    <source>
        <strain evidence="2 3">KCTC 12533</strain>
    </source>
</reference>
<dbReference type="Pfam" id="PF13271">
    <property type="entry name" value="DUF4062"/>
    <property type="match status" value="1"/>
</dbReference>
<evidence type="ECO:0000313" key="2">
    <source>
        <dbReference type="EMBL" id="RSK50118.1"/>
    </source>
</evidence>
<gene>
    <name evidence="2" type="ORF">EI291_05555</name>
</gene>
<keyword evidence="3" id="KW-1185">Reference proteome</keyword>
<sequence length="310" mass="34928">MDKKYQVFISSTFIDLTDQRRRVVDTILRMGHLPVGMELFNAADDSQWEIIKTHIDNSDYYLLILAHRYGTEADDGLSYTEKEFNYALGKGIPCLAFIIDKSVKWNAEFVEKGKKATKLNTFKAKFTNRLVNYWTSTEDLAAHVSLSLSSLMTTKPRVGWVRADTVSNNVLVLEELSRLSRENSELRLQVDAKGNDIDSIEHTEKVLSAMEYQLELPSGIGTGTFLDLFKALGNDFMDQIGSHQVPEAIKKALTGSPHASVDVGNLREVLLRNAEILGLVIATRSPSGTYYFNMTEKGRRLLVHLSYPLE</sequence>
<proteinExistence type="predicted"/>
<feature type="domain" description="DUF4062" evidence="1">
    <location>
        <begin position="6"/>
        <end position="87"/>
    </location>
</feature>
<organism evidence="2 3">
    <name type="scientific">Hymenobacter rigui</name>
    <dbReference type="NCBI Taxonomy" id="334424"/>
    <lineage>
        <taxon>Bacteria</taxon>
        <taxon>Pseudomonadati</taxon>
        <taxon>Bacteroidota</taxon>
        <taxon>Cytophagia</taxon>
        <taxon>Cytophagales</taxon>
        <taxon>Hymenobacteraceae</taxon>
        <taxon>Hymenobacter</taxon>
    </lineage>
</organism>
<dbReference type="OrthoDB" id="9810187at2"/>
<name>A0A428KU27_9BACT</name>
<dbReference type="Proteomes" id="UP000273500">
    <property type="component" value="Unassembled WGS sequence"/>
</dbReference>
<dbReference type="InterPro" id="IPR025139">
    <property type="entry name" value="DUF4062"/>
</dbReference>
<protein>
    <submittedName>
        <fullName evidence="2">DUF4062 domain-containing protein</fullName>
    </submittedName>
</protein>
<dbReference type="RefSeq" id="WP_125418816.1">
    <property type="nucleotide sequence ID" value="NZ_RWIT01000002.1"/>
</dbReference>
<evidence type="ECO:0000259" key="1">
    <source>
        <dbReference type="Pfam" id="PF13271"/>
    </source>
</evidence>
<dbReference type="AlphaFoldDB" id="A0A428KU27"/>
<dbReference type="EMBL" id="RWIT01000002">
    <property type="protein sequence ID" value="RSK50118.1"/>
    <property type="molecule type" value="Genomic_DNA"/>
</dbReference>
<evidence type="ECO:0000313" key="3">
    <source>
        <dbReference type="Proteomes" id="UP000273500"/>
    </source>
</evidence>
<accession>A0A428KU27</accession>